<dbReference type="InterPro" id="IPR051448">
    <property type="entry name" value="CdaR-like_regulators"/>
</dbReference>
<dbReference type="OrthoDB" id="9792148at2"/>
<gene>
    <name evidence="2" type="ordered locus">Bsel_2501</name>
</gene>
<dbReference type="InterPro" id="IPR009057">
    <property type="entry name" value="Homeodomain-like_sf"/>
</dbReference>
<protein>
    <submittedName>
        <fullName evidence="2">Transcriptional regulator, PucR family</fullName>
    </submittedName>
</protein>
<dbReference type="AlphaFoldDB" id="D6XX26"/>
<evidence type="ECO:0000313" key="2">
    <source>
        <dbReference type="EMBL" id="ADI00003.1"/>
    </source>
</evidence>
<accession>D6XX26</accession>
<dbReference type="Pfam" id="PF13556">
    <property type="entry name" value="HTH_30"/>
    <property type="match status" value="1"/>
</dbReference>
<organism evidence="2 3">
    <name type="scientific">Bacillus selenitireducens (strain ATCC 700615 / DSM 15326 / MLS10)</name>
    <dbReference type="NCBI Taxonomy" id="439292"/>
    <lineage>
        <taxon>Bacteria</taxon>
        <taxon>Bacillati</taxon>
        <taxon>Bacillota</taxon>
        <taxon>Bacilli</taxon>
        <taxon>Bacillales</taxon>
        <taxon>Bacillaceae</taxon>
        <taxon>Salisediminibacterium</taxon>
    </lineage>
</organism>
<evidence type="ECO:0000313" key="3">
    <source>
        <dbReference type="Proteomes" id="UP000000271"/>
    </source>
</evidence>
<dbReference type="PANTHER" id="PTHR33744">
    <property type="entry name" value="CARBOHYDRATE DIACID REGULATOR"/>
    <property type="match status" value="1"/>
</dbReference>
<dbReference type="EMBL" id="CP001791">
    <property type="protein sequence ID" value="ADI00003.1"/>
    <property type="molecule type" value="Genomic_DNA"/>
</dbReference>
<dbReference type="STRING" id="439292.Bsel_2501"/>
<dbReference type="SUPFAM" id="SSF46689">
    <property type="entry name" value="Homeodomain-like"/>
    <property type="match status" value="1"/>
</dbReference>
<reference evidence="2" key="1">
    <citation type="submission" date="2009-10" db="EMBL/GenBank/DDBJ databases">
        <title>Complete sequence of Bacillus selenitireducens MLS10.</title>
        <authorList>
            <consortium name="US DOE Joint Genome Institute"/>
            <person name="Lucas S."/>
            <person name="Copeland A."/>
            <person name="Lapidus A."/>
            <person name="Glavina del Rio T."/>
            <person name="Dalin E."/>
            <person name="Tice H."/>
            <person name="Bruce D."/>
            <person name="Goodwin L."/>
            <person name="Pitluck S."/>
            <person name="Sims D."/>
            <person name="Brettin T."/>
            <person name="Detter J.C."/>
            <person name="Han C."/>
            <person name="Larimer F."/>
            <person name="Land M."/>
            <person name="Hauser L."/>
            <person name="Kyrpides N."/>
            <person name="Ovchinnikova G."/>
            <person name="Stolz J."/>
        </authorList>
    </citation>
    <scope>NUCLEOTIDE SEQUENCE [LARGE SCALE GENOMIC DNA]</scope>
    <source>
        <strain evidence="2">MLS10</strain>
    </source>
</reference>
<dbReference type="eggNOG" id="COG3835">
    <property type="taxonomic scope" value="Bacteria"/>
</dbReference>
<proteinExistence type="predicted"/>
<evidence type="ECO:0000259" key="1">
    <source>
        <dbReference type="Pfam" id="PF13556"/>
    </source>
</evidence>
<dbReference type="InterPro" id="IPR042070">
    <property type="entry name" value="PucR_C-HTH_sf"/>
</dbReference>
<keyword evidence="3" id="KW-1185">Reference proteome</keyword>
<dbReference type="Proteomes" id="UP000000271">
    <property type="component" value="Chromosome"/>
</dbReference>
<sequence length="307" mass="35638">MIKRLKTHFPHATANDDTPIGYQLQLLMEDGQSITLDKRELSADEADMLKKLFDFKEPSSLPDREPERSFHSWLIEGNSESAPQAVDRMTFPFRFIFIRFRAQPDQADTDFDEALNSFFPGTLVKLWRSPQDLVIVQEISEWFDDAIALESVVDTLASDFYLNIGIYSGVLVHKADDILPTFVREQYIYDEIKRLFSRKNVFVEQEAHLYYALLKLPYEVKELILEPLIAIDDDHELKETISVYLKHNMNTSSAAKELFMHRNTMQYRLDKFIEKTSIDMKQFPNAAACYLMLALDTMTISEKQGPV</sequence>
<dbReference type="InterPro" id="IPR025736">
    <property type="entry name" value="PucR_C-HTH_dom"/>
</dbReference>
<dbReference type="Gene3D" id="1.10.10.2840">
    <property type="entry name" value="PucR C-terminal helix-turn-helix domain"/>
    <property type="match status" value="1"/>
</dbReference>
<name>D6XX26_BACIE</name>
<dbReference type="HOGENOM" id="CLU_081318_0_0_9"/>
<feature type="domain" description="PucR C-terminal helix-turn-helix" evidence="1">
    <location>
        <begin position="237"/>
        <end position="294"/>
    </location>
</feature>
<dbReference type="KEGG" id="bse:Bsel_2501"/>
<dbReference type="PANTHER" id="PTHR33744:SF15">
    <property type="entry name" value="CARBOHYDRATE DIACID REGULATOR"/>
    <property type="match status" value="1"/>
</dbReference>
<dbReference type="RefSeq" id="WP_013173424.1">
    <property type="nucleotide sequence ID" value="NC_014219.1"/>
</dbReference>